<feature type="region of interest" description="Disordered" evidence="1">
    <location>
        <begin position="1"/>
        <end position="32"/>
    </location>
</feature>
<evidence type="ECO:0000313" key="2">
    <source>
        <dbReference type="EMBL" id="MCE2056125.1"/>
    </source>
</evidence>
<proteinExistence type="predicted"/>
<name>A0ABS8W4N3_DATST</name>
<gene>
    <name evidence="2" type="ORF">HAX54_044093</name>
</gene>
<dbReference type="Proteomes" id="UP000823775">
    <property type="component" value="Unassembled WGS sequence"/>
</dbReference>
<reference evidence="2 3" key="1">
    <citation type="journal article" date="2021" name="BMC Genomics">
        <title>Datura genome reveals duplications of psychoactive alkaloid biosynthetic genes and high mutation rate following tissue culture.</title>
        <authorList>
            <person name="Rajewski A."/>
            <person name="Carter-House D."/>
            <person name="Stajich J."/>
            <person name="Litt A."/>
        </authorList>
    </citation>
    <scope>NUCLEOTIDE SEQUENCE [LARGE SCALE GENOMIC DNA]</scope>
    <source>
        <strain evidence="2">AR-01</strain>
    </source>
</reference>
<evidence type="ECO:0000313" key="3">
    <source>
        <dbReference type="Proteomes" id="UP000823775"/>
    </source>
</evidence>
<keyword evidence="3" id="KW-1185">Reference proteome</keyword>
<accession>A0ABS8W4N3</accession>
<organism evidence="2 3">
    <name type="scientific">Datura stramonium</name>
    <name type="common">Jimsonweed</name>
    <name type="synonym">Common thornapple</name>
    <dbReference type="NCBI Taxonomy" id="4076"/>
    <lineage>
        <taxon>Eukaryota</taxon>
        <taxon>Viridiplantae</taxon>
        <taxon>Streptophyta</taxon>
        <taxon>Embryophyta</taxon>
        <taxon>Tracheophyta</taxon>
        <taxon>Spermatophyta</taxon>
        <taxon>Magnoliopsida</taxon>
        <taxon>eudicotyledons</taxon>
        <taxon>Gunneridae</taxon>
        <taxon>Pentapetalae</taxon>
        <taxon>asterids</taxon>
        <taxon>lamiids</taxon>
        <taxon>Solanales</taxon>
        <taxon>Solanaceae</taxon>
        <taxon>Solanoideae</taxon>
        <taxon>Datureae</taxon>
        <taxon>Datura</taxon>
    </lineage>
</organism>
<feature type="compositionally biased region" description="Basic and acidic residues" evidence="1">
    <location>
        <begin position="17"/>
        <end position="26"/>
    </location>
</feature>
<dbReference type="EMBL" id="JACEIK010006684">
    <property type="protein sequence ID" value="MCE2056125.1"/>
    <property type="molecule type" value="Genomic_DNA"/>
</dbReference>
<sequence>MDKQKQNRTSTSGSHETSSEKDDDKPAFNPFGLSLTIRQGRSAIQMPESPAEDGNVGQMLYDYQKLGDSVIAGSPENEPSGTVVFLHGAQHNHAAAQLLCLSLLDTHVGLYHSTDAFSLARCQMLGSTALHLTGSDLDLVTSHNLVMVLTTLKEFHEEFEVTRSPGVASPFSL</sequence>
<comment type="caution">
    <text evidence="2">The sequence shown here is derived from an EMBL/GenBank/DDBJ whole genome shotgun (WGS) entry which is preliminary data.</text>
</comment>
<evidence type="ECO:0000256" key="1">
    <source>
        <dbReference type="SAM" id="MobiDB-lite"/>
    </source>
</evidence>
<protein>
    <submittedName>
        <fullName evidence="2">Uncharacterized protein</fullName>
    </submittedName>
</protein>